<dbReference type="InterPro" id="IPR018297">
    <property type="entry name" value="A/G_cyclase_CS"/>
</dbReference>
<dbReference type="InterPro" id="IPR011009">
    <property type="entry name" value="Kinase-like_dom_sf"/>
</dbReference>
<evidence type="ECO:0000256" key="12">
    <source>
        <dbReference type="ARBA" id="ARBA00023239"/>
    </source>
</evidence>
<dbReference type="InterPro" id="IPR001054">
    <property type="entry name" value="A/G_cyclase"/>
</dbReference>
<dbReference type="InterPro" id="IPR050401">
    <property type="entry name" value="Cyclic_nucleotide_synthase"/>
</dbReference>
<dbReference type="EC" id="4.6.1.2" evidence="3 15"/>
<dbReference type="GO" id="GO:0005524">
    <property type="term" value="F:ATP binding"/>
    <property type="evidence" value="ECO:0007669"/>
    <property type="project" value="InterPro"/>
</dbReference>
<keyword evidence="8" id="KW-0342">GTP-binding</keyword>
<evidence type="ECO:0000256" key="5">
    <source>
        <dbReference type="ARBA" id="ARBA00022729"/>
    </source>
</evidence>
<feature type="signal peptide" evidence="18">
    <location>
        <begin position="1"/>
        <end position="26"/>
    </location>
</feature>
<keyword evidence="4 17" id="KW-0812">Transmembrane</keyword>
<evidence type="ECO:0000256" key="1">
    <source>
        <dbReference type="ARBA" id="ARBA00001436"/>
    </source>
</evidence>
<keyword evidence="13 15" id="KW-0141">cGMP biosynthesis</keyword>
<feature type="domain" description="Protein kinase" evidence="19">
    <location>
        <begin position="565"/>
        <end position="837"/>
    </location>
</feature>
<feature type="transmembrane region" description="Helical" evidence="17">
    <location>
        <begin position="482"/>
        <end position="504"/>
    </location>
</feature>
<evidence type="ECO:0000256" key="3">
    <source>
        <dbReference type="ARBA" id="ARBA00012202"/>
    </source>
</evidence>
<dbReference type="Gene3D" id="1.10.510.10">
    <property type="entry name" value="Transferase(Phosphotransferase) domain 1"/>
    <property type="match status" value="1"/>
</dbReference>
<dbReference type="SUPFAM" id="SSF53822">
    <property type="entry name" value="Periplasmic binding protein-like I"/>
    <property type="match status" value="1"/>
</dbReference>
<evidence type="ECO:0000259" key="20">
    <source>
        <dbReference type="PROSITE" id="PS50125"/>
    </source>
</evidence>
<evidence type="ECO:0000256" key="18">
    <source>
        <dbReference type="SAM" id="SignalP"/>
    </source>
</evidence>
<evidence type="ECO:0000256" key="16">
    <source>
        <dbReference type="SAM" id="MobiDB-lite"/>
    </source>
</evidence>
<dbReference type="CDD" id="cd07302">
    <property type="entry name" value="CHD"/>
    <property type="match status" value="1"/>
</dbReference>
<dbReference type="GO" id="GO:0035556">
    <property type="term" value="P:intracellular signal transduction"/>
    <property type="evidence" value="ECO:0007669"/>
    <property type="project" value="InterPro"/>
</dbReference>
<evidence type="ECO:0000256" key="11">
    <source>
        <dbReference type="ARBA" id="ARBA00023180"/>
    </source>
</evidence>
<keyword evidence="9 17" id="KW-0472">Membrane</keyword>
<accession>A0AAE0SB31</accession>
<dbReference type="InterPro" id="IPR029787">
    <property type="entry name" value="Nucleotide_cyclase"/>
</dbReference>
<reference evidence="21" key="2">
    <citation type="journal article" date="2021" name="Genome Biol. Evol.">
        <title>Developing a high-quality reference genome for a parasitic bivalve with doubly uniparental inheritance (Bivalvia: Unionida).</title>
        <authorList>
            <person name="Smith C.H."/>
        </authorList>
    </citation>
    <scope>NUCLEOTIDE SEQUENCE</scope>
    <source>
        <strain evidence="21">CHS0354</strain>
        <tissue evidence="21">Mantle</tissue>
    </source>
</reference>
<evidence type="ECO:0000256" key="7">
    <source>
        <dbReference type="ARBA" id="ARBA00022989"/>
    </source>
</evidence>
<evidence type="ECO:0000313" key="22">
    <source>
        <dbReference type="Proteomes" id="UP001195483"/>
    </source>
</evidence>
<gene>
    <name evidence="21" type="ORF">CHS0354_005528</name>
</gene>
<name>A0AAE0SB31_9BIVA</name>
<evidence type="ECO:0000256" key="4">
    <source>
        <dbReference type="ARBA" id="ARBA00022692"/>
    </source>
</evidence>
<dbReference type="Pfam" id="PF01094">
    <property type="entry name" value="ANF_receptor"/>
    <property type="match status" value="1"/>
</dbReference>
<dbReference type="GO" id="GO:0007168">
    <property type="term" value="P:receptor guanylyl cyclase signaling pathway"/>
    <property type="evidence" value="ECO:0007669"/>
    <property type="project" value="TreeGrafter"/>
</dbReference>
<evidence type="ECO:0000256" key="8">
    <source>
        <dbReference type="ARBA" id="ARBA00023134"/>
    </source>
</evidence>
<dbReference type="SUPFAM" id="SSF55073">
    <property type="entry name" value="Nucleotide cyclase"/>
    <property type="match status" value="1"/>
</dbReference>
<dbReference type="SUPFAM" id="SSF56112">
    <property type="entry name" value="Protein kinase-like (PK-like)"/>
    <property type="match status" value="1"/>
</dbReference>
<evidence type="ECO:0000256" key="2">
    <source>
        <dbReference type="ARBA" id="ARBA00004479"/>
    </source>
</evidence>
<dbReference type="AlphaFoldDB" id="A0AAE0SB31"/>
<keyword evidence="5 18" id="KW-0732">Signal</keyword>
<comment type="similarity">
    <text evidence="14">Belongs to the adenylyl cyclase class-4/guanylyl cyclase family.</text>
</comment>
<proteinExistence type="inferred from homology"/>
<feature type="domain" description="Guanylate cyclase" evidence="20">
    <location>
        <begin position="905"/>
        <end position="1035"/>
    </location>
</feature>
<evidence type="ECO:0000256" key="14">
    <source>
        <dbReference type="RuleBase" id="RU000405"/>
    </source>
</evidence>
<keyword evidence="7 17" id="KW-1133">Transmembrane helix</keyword>
<reference evidence="21" key="3">
    <citation type="submission" date="2023-05" db="EMBL/GenBank/DDBJ databases">
        <authorList>
            <person name="Smith C.H."/>
        </authorList>
    </citation>
    <scope>NUCLEOTIDE SEQUENCE</scope>
    <source>
        <strain evidence="21">CHS0354</strain>
        <tissue evidence="21">Mantle</tissue>
    </source>
</reference>
<comment type="caution">
    <text evidence="21">The sequence shown here is derived from an EMBL/GenBank/DDBJ whole genome shotgun (WGS) entry which is preliminary data.</text>
</comment>
<dbReference type="Pfam" id="PF00211">
    <property type="entry name" value="Guanylate_cyc"/>
    <property type="match status" value="1"/>
</dbReference>
<dbReference type="PANTHER" id="PTHR11920:SF501">
    <property type="entry name" value="GUANYLATE CYCLASE 32E"/>
    <property type="match status" value="1"/>
</dbReference>
<keyword evidence="10" id="KW-0675">Receptor</keyword>
<dbReference type="Gene3D" id="3.30.70.1230">
    <property type="entry name" value="Nucleotide cyclase"/>
    <property type="match status" value="1"/>
</dbReference>
<dbReference type="Gene3D" id="3.40.50.2300">
    <property type="match status" value="2"/>
</dbReference>
<dbReference type="EMBL" id="JAEAOA010000390">
    <property type="protein sequence ID" value="KAK3588438.1"/>
    <property type="molecule type" value="Genomic_DNA"/>
</dbReference>
<evidence type="ECO:0000256" key="10">
    <source>
        <dbReference type="ARBA" id="ARBA00023170"/>
    </source>
</evidence>
<organism evidence="21 22">
    <name type="scientific">Potamilus streckersoni</name>
    <dbReference type="NCBI Taxonomy" id="2493646"/>
    <lineage>
        <taxon>Eukaryota</taxon>
        <taxon>Metazoa</taxon>
        <taxon>Spiralia</taxon>
        <taxon>Lophotrochozoa</taxon>
        <taxon>Mollusca</taxon>
        <taxon>Bivalvia</taxon>
        <taxon>Autobranchia</taxon>
        <taxon>Heteroconchia</taxon>
        <taxon>Palaeoheterodonta</taxon>
        <taxon>Unionida</taxon>
        <taxon>Unionoidea</taxon>
        <taxon>Unionidae</taxon>
        <taxon>Ambleminae</taxon>
        <taxon>Lampsilini</taxon>
        <taxon>Potamilus</taxon>
    </lineage>
</organism>
<dbReference type="GO" id="GO:0005525">
    <property type="term" value="F:GTP binding"/>
    <property type="evidence" value="ECO:0007669"/>
    <property type="project" value="UniProtKB-KW"/>
</dbReference>
<feature type="region of interest" description="Disordered" evidence="16">
    <location>
        <begin position="558"/>
        <end position="578"/>
    </location>
</feature>
<evidence type="ECO:0000256" key="9">
    <source>
        <dbReference type="ARBA" id="ARBA00023136"/>
    </source>
</evidence>
<keyword evidence="11" id="KW-0325">Glycoprotein</keyword>
<reference evidence="21" key="1">
    <citation type="journal article" date="2021" name="Genome Biol. Evol.">
        <title>A High-Quality Reference Genome for a Parasitic Bivalve with Doubly Uniparental Inheritance (Bivalvia: Unionida).</title>
        <authorList>
            <person name="Smith C.H."/>
        </authorList>
    </citation>
    <scope>NUCLEOTIDE SEQUENCE</scope>
    <source>
        <strain evidence="21">CHS0354</strain>
    </source>
</reference>
<dbReference type="PROSITE" id="PS00452">
    <property type="entry name" value="GUANYLATE_CYCLASE_1"/>
    <property type="match status" value="1"/>
</dbReference>
<dbReference type="GO" id="GO:0004672">
    <property type="term" value="F:protein kinase activity"/>
    <property type="evidence" value="ECO:0007669"/>
    <property type="project" value="InterPro"/>
</dbReference>
<keyword evidence="6" id="KW-0547">Nucleotide-binding</keyword>
<dbReference type="SMART" id="SM00044">
    <property type="entry name" value="CYCc"/>
    <property type="match status" value="1"/>
</dbReference>
<dbReference type="PROSITE" id="PS50125">
    <property type="entry name" value="GUANYLATE_CYCLASE_2"/>
    <property type="match status" value="1"/>
</dbReference>
<keyword evidence="22" id="KW-1185">Reference proteome</keyword>
<dbReference type="FunFam" id="1.10.510.10:FF:000420">
    <property type="entry name" value="Guanylate cyclase"/>
    <property type="match status" value="1"/>
</dbReference>
<dbReference type="GO" id="GO:0004383">
    <property type="term" value="F:guanylate cyclase activity"/>
    <property type="evidence" value="ECO:0007669"/>
    <property type="project" value="UniProtKB-EC"/>
</dbReference>
<evidence type="ECO:0000256" key="15">
    <source>
        <dbReference type="RuleBase" id="RU003431"/>
    </source>
</evidence>
<dbReference type="Pfam" id="PF07714">
    <property type="entry name" value="PK_Tyr_Ser-Thr"/>
    <property type="match status" value="1"/>
</dbReference>
<comment type="subcellular location">
    <subcellularLocation>
        <location evidence="2">Membrane</location>
        <topology evidence="2">Single-pass type I membrane protein</topology>
    </subcellularLocation>
</comment>
<dbReference type="PROSITE" id="PS50011">
    <property type="entry name" value="PROTEIN_KINASE_DOM"/>
    <property type="match status" value="1"/>
</dbReference>
<dbReference type="PANTHER" id="PTHR11920">
    <property type="entry name" value="GUANYLYL CYCLASE"/>
    <property type="match status" value="1"/>
</dbReference>
<dbReference type="InterPro" id="IPR001828">
    <property type="entry name" value="ANF_lig-bd_rcpt"/>
</dbReference>
<feature type="chain" id="PRO_5041930051" description="Guanylate cyclase" evidence="18">
    <location>
        <begin position="27"/>
        <end position="1260"/>
    </location>
</feature>
<dbReference type="GO" id="GO:0001653">
    <property type="term" value="F:peptide receptor activity"/>
    <property type="evidence" value="ECO:0007669"/>
    <property type="project" value="TreeGrafter"/>
</dbReference>
<evidence type="ECO:0000313" key="21">
    <source>
        <dbReference type="EMBL" id="KAK3588438.1"/>
    </source>
</evidence>
<dbReference type="GO" id="GO:0005886">
    <property type="term" value="C:plasma membrane"/>
    <property type="evidence" value="ECO:0007669"/>
    <property type="project" value="TreeGrafter"/>
</dbReference>
<dbReference type="GO" id="GO:0004016">
    <property type="term" value="F:adenylate cyclase activity"/>
    <property type="evidence" value="ECO:0007669"/>
    <property type="project" value="TreeGrafter"/>
</dbReference>
<evidence type="ECO:0000259" key="19">
    <source>
        <dbReference type="PROSITE" id="PS50011"/>
    </source>
</evidence>
<protein>
    <recommendedName>
        <fullName evidence="3 15">Guanylate cyclase</fullName>
        <ecNumber evidence="3 15">4.6.1.2</ecNumber>
    </recommendedName>
</protein>
<evidence type="ECO:0000256" key="17">
    <source>
        <dbReference type="SAM" id="Phobius"/>
    </source>
</evidence>
<keyword evidence="12 14" id="KW-0456">Lyase</keyword>
<comment type="catalytic activity">
    <reaction evidence="1 15">
        <text>GTP = 3',5'-cyclic GMP + diphosphate</text>
        <dbReference type="Rhea" id="RHEA:13665"/>
        <dbReference type="ChEBI" id="CHEBI:33019"/>
        <dbReference type="ChEBI" id="CHEBI:37565"/>
        <dbReference type="ChEBI" id="CHEBI:57746"/>
        <dbReference type="EC" id="4.6.1.2"/>
    </reaction>
</comment>
<dbReference type="FunFam" id="3.30.70.1230:FF:000004">
    <property type="entry name" value="Guanylate cyclase"/>
    <property type="match status" value="1"/>
</dbReference>
<evidence type="ECO:0000256" key="6">
    <source>
        <dbReference type="ARBA" id="ARBA00022741"/>
    </source>
</evidence>
<dbReference type="InterPro" id="IPR001245">
    <property type="entry name" value="Ser-Thr/Tyr_kinase_cat_dom"/>
</dbReference>
<dbReference type="InterPro" id="IPR028082">
    <property type="entry name" value="Peripla_BP_I"/>
</dbReference>
<evidence type="ECO:0000256" key="13">
    <source>
        <dbReference type="ARBA" id="ARBA00023293"/>
    </source>
</evidence>
<dbReference type="Proteomes" id="UP001195483">
    <property type="component" value="Unassembled WGS sequence"/>
</dbReference>
<sequence>MGLYSSLWFGVLCLVGWTLLFLVSNGENVTYNLGFLNGGKFYAGAFFCALDDVNRDPNLLANLTLGYYFAHTNSNSLAYIRAMTNQYGNGTVGFIGPDGPCACEATVAAAWNLPMIAYKCHDSVLSLDEKNGVSRRTFARTQPSTAKVSKSIMALLQKYHWRKITLIVGNSVKWNETAESMLEHIKRTDILVVEKIYFEMPYAPSAVMFNIVEQTYKRTRIYVFLGDYHAFIDFVRPLYDLTQINIKFYVVIAIEDKEFYSDDSAQYLLKQPFEERSRMYDDHIWKAFQPVMLLVPRPPINSQWDEFAERVKIRNVQYPINGPLPYYCENTMEFVLNKTSECNSTSYKVPIYAAYLYDSVMVYAKALNQSLAEGIDIHDGFRIIQKIRSITYKSVLGYEIFVDELGDSEGNYTLLALKKQGLTLPRLQRVGNFTMVIGDYSNGIPDLYVDGIEWALGEPPTDEPRCGFGNEKCMKEFDWKPVTIGGITSAVVIVALVFIVRHYLYEKKLERLLWKVDYKDIVLVDSVEEIIAPTRRKQRRSHPWKFLLSYENESERTTLLGDTRHQKEQSAGEGEPTGKRITIGSYKGNIVTVKHILKKHVEINRSLKKQLQIRKELNHDNINRFIGACMEPPHIYILTQYCQRGSLEDILQNEDIHLDDMFVASLVSDLIKGMIFIHESEIVTHGNLKSSNCLVDSRWVLQIADFGFQQLKSDRSASLTDIQKHYKNIAWKAPELLRDMNRDPRGTQKGDVYSFALVLYDIIGRKGPWGVTGYSYKEIVDKVKSRTEHDVFRPELSFLSCEPFVKLCLMDCWCEDPEQRPDFKFIRYRLKPLQAGLKSNILDNMIAMMEKYAHDLEGLVAERTEQLSEEKKMTENLLLRMLPRFVADQLKRGKPVAPETFDSVTCYFSDIVGFTALSADSTPFEIVCMLNDLYTYFDSIVDNYDVYKVETIGDAYFVVSGLPIRNGDLHAGEIASMSLEFLDAIKKFKIRHKPHETLKLRIGIHSGPCVAGVVGLRMPRYTLFGDTVNTASRMETTGVPLKIHCSTECRAILKKLGGYTLLERGYVKMKGKGELLTYFLEEEDSSARIRRLSDVKSSLLNKTPTGSILGPKLVAVDTGCDKNSNCSGYWSAEVPPTPTLDQNSPSCGSHSKVGMEYLTVNQVSKTSLWSTSHSENSNHIGGAHLNDSSSPTALGHCIEDILWKNVLYEDCEDTVNVDSNSSLMTMSQEVETSQECIHLLDMFASNTQDCFKDGTTMEIV</sequence>
<dbReference type="InterPro" id="IPR000719">
    <property type="entry name" value="Prot_kinase_dom"/>
</dbReference>